<organism evidence="1 2">
    <name type="scientific">Avena sativa</name>
    <name type="common">Oat</name>
    <dbReference type="NCBI Taxonomy" id="4498"/>
    <lineage>
        <taxon>Eukaryota</taxon>
        <taxon>Viridiplantae</taxon>
        <taxon>Streptophyta</taxon>
        <taxon>Embryophyta</taxon>
        <taxon>Tracheophyta</taxon>
        <taxon>Spermatophyta</taxon>
        <taxon>Magnoliopsida</taxon>
        <taxon>Liliopsida</taxon>
        <taxon>Poales</taxon>
        <taxon>Poaceae</taxon>
        <taxon>BOP clade</taxon>
        <taxon>Pooideae</taxon>
        <taxon>Poodae</taxon>
        <taxon>Poeae</taxon>
        <taxon>Poeae Chloroplast Group 1 (Aveneae type)</taxon>
        <taxon>Aveninae</taxon>
        <taxon>Avena</taxon>
    </lineage>
</organism>
<proteinExistence type="predicted"/>
<dbReference type="Proteomes" id="UP001732700">
    <property type="component" value="Chromosome 1C"/>
</dbReference>
<evidence type="ECO:0000313" key="1">
    <source>
        <dbReference type="EnsemblPlants" id="AVESA.00010b.r2.1CG0086570.1.CDS.1"/>
    </source>
</evidence>
<keyword evidence="2" id="KW-1185">Reference proteome</keyword>
<name>A0ACD5TN47_AVESA</name>
<reference evidence="1" key="2">
    <citation type="submission" date="2025-09" db="UniProtKB">
        <authorList>
            <consortium name="EnsemblPlants"/>
        </authorList>
    </citation>
    <scope>IDENTIFICATION</scope>
</reference>
<sequence length="415" mass="46605">MASQQSPPPPPPPPPKKKKKKSPPAAPTTISDLSDDLLREVFLHLPSLPSLVRTALTCPAFLRAVRSSPAFHRRFLELHSPPLLGFFHDICGTAVPTFVPTRPRSDLDHAAAIRGAEVFFTLLPEDDNDADPEWSMEECRDGYAVLVNWEINQMAVYDPLTRALDLLPVPPTEIRGDMHVEFHMLASEEHHGSFRIISVCHEKWGAQAAVLSSDSKEWQIFPFSVDASPQVGEDAYIPQGGTLVNGFVYWTFTRGANIRVMNTATLQFSQIEPPPLHMEGQGEFKPGETKDGKLCLVCTVQLTLVVWVRRPDDGGVDRWMLDKTFPLQDATDDITRYCLDEHVSLNVVAVISGFVYLSTYCEMRPNYCWFMSFCLETEELNKLCPVTLYAIPYPYIMAFPPSLVCNRVDPQLEEA</sequence>
<protein>
    <submittedName>
        <fullName evidence="1">Uncharacterized protein</fullName>
    </submittedName>
</protein>
<evidence type="ECO:0000313" key="2">
    <source>
        <dbReference type="Proteomes" id="UP001732700"/>
    </source>
</evidence>
<accession>A0ACD5TN47</accession>
<dbReference type="EnsemblPlants" id="AVESA.00010b.r2.1CG0086570.1">
    <property type="protein sequence ID" value="AVESA.00010b.r2.1CG0086570.1.CDS.1"/>
    <property type="gene ID" value="AVESA.00010b.r2.1CG0086570"/>
</dbReference>
<reference evidence="1" key="1">
    <citation type="submission" date="2021-05" db="EMBL/GenBank/DDBJ databases">
        <authorList>
            <person name="Scholz U."/>
            <person name="Mascher M."/>
            <person name="Fiebig A."/>
        </authorList>
    </citation>
    <scope>NUCLEOTIDE SEQUENCE [LARGE SCALE GENOMIC DNA]</scope>
</reference>